<keyword evidence="12" id="KW-0067">ATP-binding</keyword>
<dbReference type="EC" id="2.7.13.3" evidence="3"/>
<evidence type="ECO:0000256" key="5">
    <source>
        <dbReference type="ARBA" id="ARBA00022679"/>
    </source>
</evidence>
<keyword evidence="4" id="KW-1003">Cell membrane</keyword>
<dbReference type="InterPro" id="IPR004358">
    <property type="entry name" value="Sig_transdc_His_kin-like_C"/>
</dbReference>
<dbReference type="InterPro" id="IPR036890">
    <property type="entry name" value="HATPase_C_sf"/>
</dbReference>
<reference evidence="12" key="1">
    <citation type="submission" date="2020-04" db="EMBL/GenBank/DDBJ databases">
        <title>Deep metagenomics examines the oral microbiome during advanced dental caries in children, revealing novel taxa and co-occurrences with host molecules.</title>
        <authorList>
            <person name="Baker J.L."/>
            <person name="Morton J.T."/>
            <person name="Dinis M."/>
            <person name="Alvarez R."/>
            <person name="Tran N.C."/>
            <person name="Knight R."/>
            <person name="Edlund A."/>
        </authorList>
    </citation>
    <scope>NUCLEOTIDE SEQUENCE</scope>
    <source>
        <strain evidence="12">JCVI_32_bin.24</strain>
    </source>
</reference>
<dbReference type="SMART" id="SM00387">
    <property type="entry name" value="HATPase_c"/>
    <property type="match status" value="1"/>
</dbReference>
<keyword evidence="8" id="KW-1133">Transmembrane helix</keyword>
<evidence type="ECO:0000256" key="10">
    <source>
        <dbReference type="ARBA" id="ARBA00023136"/>
    </source>
</evidence>
<evidence type="ECO:0000256" key="7">
    <source>
        <dbReference type="ARBA" id="ARBA00022777"/>
    </source>
</evidence>
<dbReference type="PROSITE" id="PS50109">
    <property type="entry name" value="HIS_KIN"/>
    <property type="match status" value="1"/>
</dbReference>
<protein>
    <recommendedName>
        <fullName evidence="3">histidine kinase</fullName>
        <ecNumber evidence="3">2.7.13.3</ecNumber>
    </recommendedName>
</protein>
<keyword evidence="10" id="KW-0472">Membrane</keyword>
<evidence type="ECO:0000313" key="12">
    <source>
        <dbReference type="EMBL" id="MBF1166346.1"/>
    </source>
</evidence>
<evidence type="ECO:0000256" key="1">
    <source>
        <dbReference type="ARBA" id="ARBA00000085"/>
    </source>
</evidence>
<keyword evidence="4" id="KW-0997">Cell inner membrane</keyword>
<keyword evidence="5" id="KW-0808">Transferase</keyword>
<comment type="catalytic activity">
    <reaction evidence="1">
        <text>ATP + protein L-histidine = ADP + protein N-phospho-L-histidine.</text>
        <dbReference type="EC" id="2.7.13.3"/>
    </reaction>
</comment>
<dbReference type="GO" id="GO:0005886">
    <property type="term" value="C:plasma membrane"/>
    <property type="evidence" value="ECO:0007669"/>
    <property type="project" value="UniProtKB-SubCell"/>
</dbReference>
<dbReference type="InterPro" id="IPR050980">
    <property type="entry name" value="2C_sensor_his_kinase"/>
</dbReference>
<keyword evidence="12" id="KW-0547">Nucleotide-binding</keyword>
<name>A0A930BW18_9RHOO</name>
<evidence type="ECO:0000256" key="2">
    <source>
        <dbReference type="ARBA" id="ARBA00004429"/>
    </source>
</evidence>
<comment type="caution">
    <text evidence="12">The sequence shown here is derived from an EMBL/GenBank/DDBJ whole genome shotgun (WGS) entry which is preliminary data.</text>
</comment>
<sequence length="97" mass="10220">IDNAAKYAGGEIGLRLSEADGQILIEVSDHGPGIPDGEADRLKRPFTRLEVARTNASGTGLGLAIVDRIARLHDGQLDLLSNPGGGLLVRLTLPARR</sequence>
<keyword evidence="7" id="KW-0418">Kinase</keyword>
<dbReference type="SUPFAM" id="SSF55874">
    <property type="entry name" value="ATPase domain of HSP90 chaperone/DNA topoisomerase II/histidine kinase"/>
    <property type="match status" value="1"/>
</dbReference>
<dbReference type="Proteomes" id="UP000718593">
    <property type="component" value="Unassembled WGS sequence"/>
</dbReference>
<evidence type="ECO:0000256" key="3">
    <source>
        <dbReference type="ARBA" id="ARBA00012438"/>
    </source>
</evidence>
<comment type="subcellular location">
    <subcellularLocation>
        <location evidence="2">Cell inner membrane</location>
        <topology evidence="2">Multi-pass membrane protein</topology>
    </subcellularLocation>
</comment>
<dbReference type="InterPro" id="IPR005467">
    <property type="entry name" value="His_kinase_dom"/>
</dbReference>
<dbReference type="InterPro" id="IPR003594">
    <property type="entry name" value="HATPase_dom"/>
</dbReference>
<gene>
    <name evidence="12" type="ORF">HXL68_15060</name>
</gene>
<dbReference type="PRINTS" id="PR00344">
    <property type="entry name" value="BCTRLSENSOR"/>
</dbReference>
<evidence type="ECO:0000256" key="8">
    <source>
        <dbReference type="ARBA" id="ARBA00022989"/>
    </source>
</evidence>
<evidence type="ECO:0000256" key="4">
    <source>
        <dbReference type="ARBA" id="ARBA00022519"/>
    </source>
</evidence>
<feature type="non-terminal residue" evidence="12">
    <location>
        <position position="1"/>
    </location>
</feature>
<evidence type="ECO:0000313" key="13">
    <source>
        <dbReference type="Proteomes" id="UP000718593"/>
    </source>
</evidence>
<dbReference type="Gene3D" id="3.30.565.10">
    <property type="entry name" value="Histidine kinase-like ATPase, C-terminal domain"/>
    <property type="match status" value="1"/>
</dbReference>
<keyword evidence="6" id="KW-0812">Transmembrane</keyword>
<evidence type="ECO:0000256" key="9">
    <source>
        <dbReference type="ARBA" id="ARBA00023012"/>
    </source>
</evidence>
<feature type="domain" description="Histidine kinase" evidence="11">
    <location>
        <begin position="1"/>
        <end position="97"/>
    </location>
</feature>
<dbReference type="PANTHER" id="PTHR44936:SF5">
    <property type="entry name" value="SENSOR HISTIDINE KINASE ENVZ"/>
    <property type="match status" value="1"/>
</dbReference>
<organism evidence="12 13">
    <name type="scientific">Dechloromonas agitata</name>
    <dbReference type="NCBI Taxonomy" id="73030"/>
    <lineage>
        <taxon>Bacteria</taxon>
        <taxon>Pseudomonadati</taxon>
        <taxon>Pseudomonadota</taxon>
        <taxon>Betaproteobacteria</taxon>
        <taxon>Rhodocyclales</taxon>
        <taxon>Azonexaceae</taxon>
        <taxon>Dechloromonas</taxon>
    </lineage>
</organism>
<proteinExistence type="predicted"/>
<dbReference type="PANTHER" id="PTHR44936">
    <property type="entry name" value="SENSOR PROTEIN CREC"/>
    <property type="match status" value="1"/>
</dbReference>
<evidence type="ECO:0000259" key="11">
    <source>
        <dbReference type="PROSITE" id="PS50109"/>
    </source>
</evidence>
<dbReference type="AlphaFoldDB" id="A0A930BW18"/>
<dbReference type="GO" id="GO:0000155">
    <property type="term" value="F:phosphorelay sensor kinase activity"/>
    <property type="evidence" value="ECO:0007669"/>
    <property type="project" value="TreeGrafter"/>
</dbReference>
<dbReference type="Pfam" id="PF02518">
    <property type="entry name" value="HATPase_c"/>
    <property type="match status" value="1"/>
</dbReference>
<accession>A0A930BW18</accession>
<keyword evidence="9" id="KW-0902">Two-component regulatory system</keyword>
<evidence type="ECO:0000256" key="6">
    <source>
        <dbReference type="ARBA" id="ARBA00022692"/>
    </source>
</evidence>
<dbReference type="GO" id="GO:0005524">
    <property type="term" value="F:ATP binding"/>
    <property type="evidence" value="ECO:0007669"/>
    <property type="project" value="UniProtKB-KW"/>
</dbReference>
<dbReference type="EMBL" id="JABZMI010000424">
    <property type="protein sequence ID" value="MBF1166346.1"/>
    <property type="molecule type" value="Genomic_DNA"/>
</dbReference>